<proteinExistence type="predicted"/>
<feature type="region of interest" description="Disordered" evidence="1">
    <location>
        <begin position="254"/>
        <end position="275"/>
    </location>
</feature>
<sequence>MSECNAYSARQATMDSRPASAPGYMYQPAIENQHDSIYDASIRAAIGVPHIDDLVGASSTEHEGWWDDNRWQMDEVNRALEACRMEQARETEEEGSSQSSDEEAEDNSSEESSEYSTSGHSQHSRKDVAGPRGTLPGRGHDDMDDSEPPSPTASVTQDGHHIPRSQPYIAGFKEKWAQKIIGRVESWLWAIDDKELKDPYTNETVKKFWNWELLQLAHLGSPDSFYSCGSGSVVTAEEGSVEYAADDMDVDLHRREQECSSEDTMDDDRRSRITI</sequence>
<name>A0AAE0I747_9PEZI</name>
<reference evidence="2" key="1">
    <citation type="journal article" date="2023" name="Mol. Phylogenet. Evol.">
        <title>Genome-scale phylogeny and comparative genomics of the fungal order Sordariales.</title>
        <authorList>
            <person name="Hensen N."/>
            <person name="Bonometti L."/>
            <person name="Westerberg I."/>
            <person name="Brannstrom I.O."/>
            <person name="Guillou S."/>
            <person name="Cros-Aarteil S."/>
            <person name="Calhoun S."/>
            <person name="Haridas S."/>
            <person name="Kuo A."/>
            <person name="Mondo S."/>
            <person name="Pangilinan J."/>
            <person name="Riley R."/>
            <person name="LaButti K."/>
            <person name="Andreopoulos B."/>
            <person name="Lipzen A."/>
            <person name="Chen C."/>
            <person name="Yan M."/>
            <person name="Daum C."/>
            <person name="Ng V."/>
            <person name="Clum A."/>
            <person name="Steindorff A."/>
            <person name="Ohm R.A."/>
            <person name="Martin F."/>
            <person name="Silar P."/>
            <person name="Natvig D.O."/>
            <person name="Lalanne C."/>
            <person name="Gautier V."/>
            <person name="Ament-Velasquez S.L."/>
            <person name="Kruys A."/>
            <person name="Hutchinson M.I."/>
            <person name="Powell A.J."/>
            <person name="Barry K."/>
            <person name="Miller A.N."/>
            <person name="Grigoriev I.V."/>
            <person name="Debuchy R."/>
            <person name="Gladieux P."/>
            <person name="Hiltunen Thoren M."/>
            <person name="Johannesson H."/>
        </authorList>
    </citation>
    <scope>NUCLEOTIDE SEQUENCE</scope>
    <source>
        <strain evidence="2">SMH4131-1</strain>
    </source>
</reference>
<organism evidence="2 3">
    <name type="scientific">Cercophora scortea</name>
    <dbReference type="NCBI Taxonomy" id="314031"/>
    <lineage>
        <taxon>Eukaryota</taxon>
        <taxon>Fungi</taxon>
        <taxon>Dikarya</taxon>
        <taxon>Ascomycota</taxon>
        <taxon>Pezizomycotina</taxon>
        <taxon>Sordariomycetes</taxon>
        <taxon>Sordariomycetidae</taxon>
        <taxon>Sordariales</taxon>
        <taxon>Lasiosphaeriaceae</taxon>
        <taxon>Cercophora</taxon>
    </lineage>
</organism>
<comment type="caution">
    <text evidence="2">The sequence shown here is derived from an EMBL/GenBank/DDBJ whole genome shotgun (WGS) entry which is preliminary data.</text>
</comment>
<feature type="region of interest" description="Disordered" evidence="1">
    <location>
        <begin position="1"/>
        <end position="21"/>
    </location>
</feature>
<accession>A0AAE0I747</accession>
<evidence type="ECO:0000313" key="2">
    <source>
        <dbReference type="EMBL" id="KAK3319575.1"/>
    </source>
</evidence>
<feature type="compositionally biased region" description="Acidic residues" evidence="1">
    <location>
        <begin position="91"/>
        <end position="113"/>
    </location>
</feature>
<evidence type="ECO:0000256" key="1">
    <source>
        <dbReference type="SAM" id="MobiDB-lite"/>
    </source>
</evidence>
<evidence type="ECO:0000313" key="3">
    <source>
        <dbReference type="Proteomes" id="UP001286456"/>
    </source>
</evidence>
<dbReference type="EMBL" id="JAUEPO010000006">
    <property type="protein sequence ID" value="KAK3319575.1"/>
    <property type="molecule type" value="Genomic_DNA"/>
</dbReference>
<dbReference type="AlphaFoldDB" id="A0AAE0I747"/>
<reference evidence="2" key="2">
    <citation type="submission" date="2023-06" db="EMBL/GenBank/DDBJ databases">
        <authorList>
            <consortium name="Lawrence Berkeley National Laboratory"/>
            <person name="Haridas S."/>
            <person name="Hensen N."/>
            <person name="Bonometti L."/>
            <person name="Westerberg I."/>
            <person name="Brannstrom I.O."/>
            <person name="Guillou S."/>
            <person name="Cros-Aarteil S."/>
            <person name="Calhoun S."/>
            <person name="Kuo A."/>
            <person name="Mondo S."/>
            <person name="Pangilinan J."/>
            <person name="Riley R."/>
            <person name="Labutti K."/>
            <person name="Andreopoulos B."/>
            <person name="Lipzen A."/>
            <person name="Chen C."/>
            <person name="Yanf M."/>
            <person name="Daum C."/>
            <person name="Ng V."/>
            <person name="Clum A."/>
            <person name="Steindorff A."/>
            <person name="Ohm R."/>
            <person name="Martin F."/>
            <person name="Silar P."/>
            <person name="Natvig D."/>
            <person name="Lalanne C."/>
            <person name="Gautier V."/>
            <person name="Ament-Velasquez S.L."/>
            <person name="Kruys A."/>
            <person name="Hutchinson M.I."/>
            <person name="Powell A.J."/>
            <person name="Barry K."/>
            <person name="Miller A.N."/>
            <person name="Grigoriev I.V."/>
            <person name="Debuchy R."/>
            <person name="Gladieux P."/>
            <person name="Thoren M.H."/>
            <person name="Johannesson H."/>
        </authorList>
    </citation>
    <scope>NUCLEOTIDE SEQUENCE</scope>
    <source>
        <strain evidence="2">SMH4131-1</strain>
    </source>
</reference>
<gene>
    <name evidence="2" type="ORF">B0T19DRAFT_467130</name>
</gene>
<dbReference type="Proteomes" id="UP001286456">
    <property type="component" value="Unassembled WGS sequence"/>
</dbReference>
<protein>
    <submittedName>
        <fullName evidence="2">Uncharacterized protein</fullName>
    </submittedName>
</protein>
<feature type="region of interest" description="Disordered" evidence="1">
    <location>
        <begin position="86"/>
        <end position="165"/>
    </location>
</feature>
<keyword evidence="3" id="KW-1185">Reference proteome</keyword>